<dbReference type="SUPFAM" id="SSF56601">
    <property type="entry name" value="beta-lactamase/transpeptidase-like"/>
    <property type="match status" value="1"/>
</dbReference>
<dbReference type="Proteomes" id="UP001597260">
    <property type="component" value="Unassembled WGS sequence"/>
</dbReference>
<dbReference type="GO" id="GO:0016787">
    <property type="term" value="F:hydrolase activity"/>
    <property type="evidence" value="ECO:0007669"/>
    <property type="project" value="UniProtKB-KW"/>
</dbReference>
<dbReference type="EC" id="3.-.-.-" evidence="4"/>
<evidence type="ECO:0000313" key="5">
    <source>
        <dbReference type="Proteomes" id="UP001597260"/>
    </source>
</evidence>
<keyword evidence="5" id="KW-1185">Reference proteome</keyword>
<dbReference type="EMBL" id="JBHTMP010000021">
    <property type="protein sequence ID" value="MFD1322502.1"/>
    <property type="molecule type" value="Genomic_DNA"/>
</dbReference>
<dbReference type="InterPro" id="IPR012338">
    <property type="entry name" value="Beta-lactam/transpept-like"/>
</dbReference>
<dbReference type="InterPro" id="IPR001466">
    <property type="entry name" value="Beta-lactam-related"/>
</dbReference>
<dbReference type="RefSeq" id="WP_377571598.1">
    <property type="nucleotide sequence ID" value="NZ_JBHTMP010000021.1"/>
</dbReference>
<gene>
    <name evidence="4" type="ORF">ACFQ4H_15500</name>
</gene>
<feature type="region of interest" description="Disordered" evidence="1">
    <location>
        <begin position="402"/>
        <end position="427"/>
    </location>
</feature>
<evidence type="ECO:0000256" key="1">
    <source>
        <dbReference type="SAM" id="MobiDB-lite"/>
    </source>
</evidence>
<dbReference type="PANTHER" id="PTHR46825">
    <property type="entry name" value="D-ALANYL-D-ALANINE-CARBOXYPEPTIDASE/ENDOPEPTIDASE AMPH"/>
    <property type="match status" value="1"/>
</dbReference>
<comment type="caution">
    <text evidence="4">The sequence shown here is derived from an EMBL/GenBank/DDBJ whole genome shotgun (WGS) entry which is preliminary data.</text>
</comment>
<dbReference type="Gene3D" id="3.40.710.10">
    <property type="entry name" value="DD-peptidase/beta-lactamase superfamily"/>
    <property type="match status" value="1"/>
</dbReference>
<evidence type="ECO:0000313" key="4">
    <source>
        <dbReference type="EMBL" id="MFD1322502.1"/>
    </source>
</evidence>
<keyword evidence="2" id="KW-0732">Signal</keyword>
<feature type="compositionally biased region" description="Polar residues" evidence="1">
    <location>
        <begin position="406"/>
        <end position="427"/>
    </location>
</feature>
<name>A0ABW3YGI0_9ACTN</name>
<protein>
    <submittedName>
        <fullName evidence="4">Serine hydrolase domain-containing protein</fullName>
        <ecNumber evidence="4">3.-.-.-</ecNumber>
    </submittedName>
</protein>
<feature type="domain" description="Beta-lactamase-related" evidence="3">
    <location>
        <begin position="57"/>
        <end position="373"/>
    </location>
</feature>
<feature type="signal peptide" evidence="2">
    <location>
        <begin position="1"/>
        <end position="29"/>
    </location>
</feature>
<dbReference type="InterPro" id="IPR050491">
    <property type="entry name" value="AmpC-like"/>
</dbReference>
<dbReference type="PANTHER" id="PTHR46825:SF7">
    <property type="entry name" value="D-ALANYL-D-ALANINE CARBOXYPEPTIDASE"/>
    <property type="match status" value="1"/>
</dbReference>
<dbReference type="Pfam" id="PF00144">
    <property type="entry name" value="Beta-lactamase"/>
    <property type="match status" value="1"/>
</dbReference>
<sequence length="427" mass="45159">MRGLPRKITRAAGAAVLALAMLVTTATPAAATSGPVPAHRQHGGLPGSELRAALTRVTDAGMIGVFAEVRDGLDTWRGASGTADLDSGQPVEPGYQHRIGSITKTFVATALLQLVGEGRVALDEPVGRYLPDFAVDGVTVRMLLNHTSGVGSYDRMLFSSPEDVERHRTATFDPRELARIGLAMPPTNAPGANFSYSNTNYILAGLILERVTRRPAQLEIYRRIIRPLGLFQTYFPGTNTSIAGPHAKGYVPWYDGELRDFSGYNMSWAGTAGELVSTAADLNRFYRALLEGKLLRPSELTQMRTTVPFDPTAPGTGGYGLGVFELTLPCGRVWGHDGTVFGHGAVSLHTPDGRRQVTLATNLTHYQAPGQPDPIGDATVGFLAAALCGPTGTAATSTIDGRALSITPTPGSPQSILGPTSTRPSDG</sequence>
<reference evidence="5" key="1">
    <citation type="journal article" date="2019" name="Int. J. Syst. Evol. Microbiol.">
        <title>The Global Catalogue of Microorganisms (GCM) 10K type strain sequencing project: providing services to taxonomists for standard genome sequencing and annotation.</title>
        <authorList>
            <consortium name="The Broad Institute Genomics Platform"/>
            <consortium name="The Broad Institute Genome Sequencing Center for Infectious Disease"/>
            <person name="Wu L."/>
            <person name="Ma J."/>
        </authorList>
    </citation>
    <scope>NUCLEOTIDE SEQUENCE [LARGE SCALE GENOMIC DNA]</scope>
    <source>
        <strain evidence="5">JCM 31037</strain>
    </source>
</reference>
<evidence type="ECO:0000256" key="2">
    <source>
        <dbReference type="SAM" id="SignalP"/>
    </source>
</evidence>
<feature type="chain" id="PRO_5046872957" evidence="2">
    <location>
        <begin position="30"/>
        <end position="427"/>
    </location>
</feature>
<evidence type="ECO:0000259" key="3">
    <source>
        <dbReference type="Pfam" id="PF00144"/>
    </source>
</evidence>
<keyword evidence="4" id="KW-0378">Hydrolase</keyword>
<organism evidence="4 5">
    <name type="scientific">Micromonospora sonneratiae</name>
    <dbReference type="NCBI Taxonomy" id="1184706"/>
    <lineage>
        <taxon>Bacteria</taxon>
        <taxon>Bacillati</taxon>
        <taxon>Actinomycetota</taxon>
        <taxon>Actinomycetes</taxon>
        <taxon>Micromonosporales</taxon>
        <taxon>Micromonosporaceae</taxon>
        <taxon>Micromonospora</taxon>
    </lineage>
</organism>
<accession>A0ABW3YGI0</accession>
<proteinExistence type="predicted"/>